<sequence>MAPGFSLPRVWRRRRRGSLTALTVVALLVMIVWWLASSWLRQHPGWVAVEQAGWVAGIVSAALGVVSAAAAVMALRASRLTDRPQPRLKKLVQVGRLPPAASWRQDRRLFVDLRTAAKSDTTEVGVRVLAGMGGVGKTQLAAQLVPHLVERRRLHVLVWVTATSQDAIVTRYAEAASVLGLAEAGVSPNDAAIRLLAWLAHTDRRWLIVLDNLDNPADATGWWPPASATGYTVVTSRVHEDVWGSDIRAVTPVGLFHPDEAIAYLRSAVVDPGSREGAAELATDLGYLPIALAQAAAYIRERGLSCASYRQELADRRIRLRELLPDSTALPDEHAARLDATWSLSIEAVDRLVPAGLATPILHLAALLDPHAIPMDLFTSNATLAYLTSAAARSEMVTPNQVRRTLQHLHRYHLIEFDVVAGLIRMHALVQRATRDNIDADRIQGAGNAAADALLQTWPDSERESDTTAALRANVTALHHHTDSLLYTSRIHPVLVHAGISLGGTGLVAAATDYFRSLYQLASDHLDGDHVDTFTLRREAARWLGRAGDAAGAADAYAALLADQLRVLGPDDPLTLVTRNNLAVWRGAAGDATGAATAFSELLADHARLLGDDHSQTLTTRNNLAYQRGQTGDTVGAVQAFAELLADFLRVLGPDHPKTLIARSNLARFQGLSGDVSGAVDGFTRLLPDVRRILGPAHTDTLATREQLAYYQSRAGNPTGATSALAEVLDDRMRILGADHPHTLTNRLHFANCRGATGDPAGAFADLAELLRDQLRVVGPDHPDTLVTRREMACWRERAGETREAVRDLQEVVQDMLRVLGPCHIETASTRRELTRVQARVEDRAGAPDILPETDTHFDDVHAGGAGDD</sequence>
<feature type="transmembrane region" description="Helical" evidence="2">
    <location>
        <begin position="52"/>
        <end position="75"/>
    </location>
</feature>
<dbReference type="Gene3D" id="1.25.40.10">
    <property type="entry name" value="Tetratricopeptide repeat domain"/>
    <property type="match status" value="2"/>
</dbReference>
<dbReference type="Proteomes" id="UP000643165">
    <property type="component" value="Unassembled WGS sequence"/>
</dbReference>
<dbReference type="PANTHER" id="PTHR46082">
    <property type="entry name" value="ATP/GTP-BINDING PROTEIN-RELATED"/>
    <property type="match status" value="1"/>
</dbReference>
<dbReference type="Gene3D" id="3.40.50.300">
    <property type="entry name" value="P-loop containing nucleotide triphosphate hydrolases"/>
    <property type="match status" value="1"/>
</dbReference>
<keyword evidence="2" id="KW-0812">Transmembrane</keyword>
<organism evidence="4 5">
    <name type="scientific">Micromonospora lutea</name>
    <dbReference type="NCBI Taxonomy" id="419825"/>
    <lineage>
        <taxon>Bacteria</taxon>
        <taxon>Bacillati</taxon>
        <taxon>Actinomycetota</taxon>
        <taxon>Actinomycetes</taxon>
        <taxon>Micromonosporales</taxon>
        <taxon>Micromonosporaceae</taxon>
        <taxon>Micromonospora</taxon>
    </lineage>
</organism>
<feature type="region of interest" description="Disordered" evidence="1">
    <location>
        <begin position="849"/>
        <end position="869"/>
    </location>
</feature>
<dbReference type="InterPro" id="IPR053137">
    <property type="entry name" value="NLR-like"/>
</dbReference>
<reference evidence="4 5" key="1">
    <citation type="submission" date="2021-01" db="EMBL/GenBank/DDBJ databases">
        <title>Whole genome shotgun sequence of Verrucosispora lutea NBRC 106530.</title>
        <authorList>
            <person name="Komaki H."/>
            <person name="Tamura T."/>
        </authorList>
    </citation>
    <scope>NUCLEOTIDE SEQUENCE [LARGE SCALE GENOMIC DNA]</scope>
    <source>
        <strain evidence="4 5">NBRC 106530</strain>
    </source>
</reference>
<evidence type="ECO:0000259" key="3">
    <source>
        <dbReference type="Pfam" id="PF00931"/>
    </source>
</evidence>
<feature type="domain" description="NB-ARC" evidence="3">
    <location>
        <begin position="122"/>
        <end position="269"/>
    </location>
</feature>
<dbReference type="Pfam" id="PF13374">
    <property type="entry name" value="TPR_10"/>
    <property type="match status" value="4"/>
</dbReference>
<keyword evidence="4" id="KW-0547">Nucleotide-binding</keyword>
<keyword evidence="2" id="KW-0472">Membrane</keyword>
<dbReference type="InterPro" id="IPR002182">
    <property type="entry name" value="NB-ARC"/>
</dbReference>
<dbReference type="GO" id="GO:0005524">
    <property type="term" value="F:ATP binding"/>
    <property type="evidence" value="ECO:0007669"/>
    <property type="project" value="UniProtKB-KW"/>
</dbReference>
<protein>
    <submittedName>
        <fullName evidence="4">ATP-binding protein</fullName>
    </submittedName>
</protein>
<comment type="caution">
    <text evidence="4">The sequence shown here is derived from an EMBL/GenBank/DDBJ whole genome shotgun (WGS) entry which is preliminary data.</text>
</comment>
<feature type="transmembrane region" description="Helical" evidence="2">
    <location>
        <begin position="21"/>
        <end position="40"/>
    </location>
</feature>
<dbReference type="PANTHER" id="PTHR46082:SF6">
    <property type="entry name" value="AAA+ ATPASE DOMAIN-CONTAINING PROTEIN-RELATED"/>
    <property type="match status" value="1"/>
</dbReference>
<name>A0ABQ4IY46_9ACTN</name>
<evidence type="ECO:0000313" key="5">
    <source>
        <dbReference type="Proteomes" id="UP000643165"/>
    </source>
</evidence>
<proteinExistence type="predicted"/>
<keyword evidence="4" id="KW-0067">ATP-binding</keyword>
<dbReference type="InterPro" id="IPR011990">
    <property type="entry name" value="TPR-like_helical_dom_sf"/>
</dbReference>
<dbReference type="Pfam" id="PF00931">
    <property type="entry name" value="NB-ARC"/>
    <property type="match status" value="1"/>
</dbReference>
<keyword evidence="5" id="KW-1185">Reference proteome</keyword>
<gene>
    <name evidence="4" type="ORF">Vlu01_34680</name>
</gene>
<accession>A0ABQ4IY46</accession>
<keyword evidence="2" id="KW-1133">Transmembrane helix</keyword>
<dbReference type="InterPro" id="IPR027417">
    <property type="entry name" value="P-loop_NTPase"/>
</dbReference>
<evidence type="ECO:0000313" key="4">
    <source>
        <dbReference type="EMBL" id="GIJ22844.1"/>
    </source>
</evidence>
<dbReference type="EMBL" id="BOPB01000018">
    <property type="protein sequence ID" value="GIJ22844.1"/>
    <property type="molecule type" value="Genomic_DNA"/>
</dbReference>
<dbReference type="SUPFAM" id="SSF52540">
    <property type="entry name" value="P-loop containing nucleoside triphosphate hydrolases"/>
    <property type="match status" value="1"/>
</dbReference>
<evidence type="ECO:0000256" key="2">
    <source>
        <dbReference type="SAM" id="Phobius"/>
    </source>
</evidence>
<dbReference type="NCBIfam" id="NF040586">
    <property type="entry name" value="FxSxx_TPR"/>
    <property type="match status" value="1"/>
</dbReference>
<evidence type="ECO:0000256" key="1">
    <source>
        <dbReference type="SAM" id="MobiDB-lite"/>
    </source>
</evidence>
<dbReference type="SUPFAM" id="SSF48452">
    <property type="entry name" value="TPR-like"/>
    <property type="match status" value="3"/>
</dbReference>